<proteinExistence type="predicted"/>
<evidence type="ECO:0000313" key="1">
    <source>
        <dbReference type="EMBL" id="LAA99515.1"/>
    </source>
</evidence>
<reference evidence="1" key="1">
    <citation type="submission" date="2017-07" db="EMBL/GenBank/DDBJ databases">
        <authorList>
            <person name="Mikheyev A."/>
            <person name="Grau M."/>
        </authorList>
    </citation>
    <scope>NUCLEOTIDE SEQUENCE</scope>
    <source>
        <tissue evidence="1">Venom_gland</tissue>
    </source>
</reference>
<dbReference type="EMBL" id="IACK01241929">
    <property type="protein sequence ID" value="LAA99515.1"/>
    <property type="molecule type" value="Transcribed_RNA"/>
</dbReference>
<organism evidence="1">
    <name type="scientific">Micrurus lemniscatus lemniscatus</name>
    <dbReference type="NCBI Taxonomy" id="129467"/>
    <lineage>
        <taxon>Eukaryota</taxon>
        <taxon>Metazoa</taxon>
        <taxon>Chordata</taxon>
        <taxon>Craniata</taxon>
        <taxon>Vertebrata</taxon>
        <taxon>Euteleostomi</taxon>
        <taxon>Lepidosauria</taxon>
        <taxon>Squamata</taxon>
        <taxon>Bifurcata</taxon>
        <taxon>Unidentata</taxon>
        <taxon>Episquamata</taxon>
        <taxon>Toxicofera</taxon>
        <taxon>Serpentes</taxon>
        <taxon>Colubroidea</taxon>
        <taxon>Elapidae</taxon>
        <taxon>Elapinae</taxon>
        <taxon>Micrurus</taxon>
    </lineage>
</organism>
<reference evidence="1" key="2">
    <citation type="submission" date="2017-11" db="EMBL/GenBank/DDBJ databases">
        <title>Coralsnake Venomics: Analyses of Venom Gland Transcriptomes and Proteomes of Six Brazilian Taxa.</title>
        <authorList>
            <person name="Aird S.D."/>
            <person name="Jorge da Silva N."/>
            <person name="Qiu L."/>
            <person name="Villar-Briones A."/>
            <person name="Aparecida-Saddi V."/>
            <person name="Campos-Telles M.P."/>
            <person name="Grau M."/>
            <person name="Mikheyev A.S."/>
        </authorList>
    </citation>
    <scope>NUCLEOTIDE SEQUENCE</scope>
    <source>
        <tissue evidence="1">Venom_gland</tissue>
    </source>
</reference>
<name>A0A2D4JSR8_MICLE</name>
<accession>A0A2D4JSR8</accession>
<dbReference type="AlphaFoldDB" id="A0A2D4JSR8"/>
<sequence>MIPSQTNLVFPSIHLTLPTVDSKGADATASGGPFCAYECGAWVSMNEWVCVCVHSLPPAGLEGRTTGGTVKKKVHSKQPSLHTITFFFSTLPSVASLKPPEELFRRIL</sequence>
<protein>
    <submittedName>
        <fullName evidence="1">Uncharacterized protein</fullName>
    </submittedName>
</protein>